<evidence type="ECO:0000256" key="9">
    <source>
        <dbReference type="SAM" id="SignalP"/>
    </source>
</evidence>
<dbReference type="AlphaFoldDB" id="A0A6V8SKA4"/>
<dbReference type="Gene3D" id="3.30.300.210">
    <property type="entry name" value="Nutrient germinant receptor protein C, domain 3"/>
    <property type="match status" value="1"/>
</dbReference>
<keyword evidence="6" id="KW-0564">Palmitate</keyword>
<feature type="signal peptide" evidence="9">
    <location>
        <begin position="1"/>
        <end position="19"/>
    </location>
</feature>
<feature type="region of interest" description="Disordered" evidence="8">
    <location>
        <begin position="62"/>
        <end position="81"/>
    </location>
</feature>
<dbReference type="RefSeq" id="WP_183278589.1">
    <property type="nucleotide sequence ID" value="NZ_BLZR01000001.1"/>
</dbReference>
<dbReference type="PROSITE" id="PS51257">
    <property type="entry name" value="PROKAR_LIPOPROTEIN"/>
    <property type="match status" value="1"/>
</dbReference>
<keyword evidence="7" id="KW-0449">Lipoprotein</keyword>
<comment type="subcellular location">
    <subcellularLocation>
        <location evidence="1">Membrane</location>
        <topology evidence="1">Lipid-anchor</topology>
    </subcellularLocation>
</comment>
<evidence type="ECO:0000256" key="7">
    <source>
        <dbReference type="ARBA" id="ARBA00023288"/>
    </source>
</evidence>
<feature type="domain" description="Spore germination GerAC-like C-terminal" evidence="10">
    <location>
        <begin position="260"/>
        <end position="427"/>
    </location>
</feature>
<dbReference type="InterPro" id="IPR038501">
    <property type="entry name" value="Spore_GerAC_C_sf"/>
</dbReference>
<dbReference type="NCBIfam" id="TIGR02887">
    <property type="entry name" value="spore_ger_x_C"/>
    <property type="match status" value="1"/>
</dbReference>
<keyword evidence="3" id="KW-0309">Germination</keyword>
<evidence type="ECO:0000313" key="13">
    <source>
        <dbReference type="Proteomes" id="UP000580568"/>
    </source>
</evidence>
<dbReference type="PANTHER" id="PTHR35789:SF1">
    <property type="entry name" value="SPORE GERMINATION PROTEIN B3"/>
    <property type="match status" value="1"/>
</dbReference>
<dbReference type="InterPro" id="IPR008844">
    <property type="entry name" value="Spore_GerAC-like"/>
</dbReference>
<proteinExistence type="inferred from homology"/>
<feature type="chain" id="PRO_5038821779" description="Ger(X)C family spore germination protein" evidence="9">
    <location>
        <begin position="20"/>
        <end position="447"/>
    </location>
</feature>
<dbReference type="Proteomes" id="UP000580568">
    <property type="component" value="Unassembled WGS sequence"/>
</dbReference>
<gene>
    <name evidence="12" type="ORF">bsdtw1_03320</name>
</gene>
<evidence type="ECO:0000313" key="12">
    <source>
        <dbReference type="EMBL" id="GFP77206.1"/>
    </source>
</evidence>
<sequence length="447" mass="50073">MKRLSTVVVVIFFSCLSLLGCTKDSREIDNQVYSLVIGCDKGICNKMRVTVQFPVYKTASNGNSGNDKNSNGSSQGVSNNGNTLFETVEAPSVLEALNLLGSATTRRISLVHTKTIIISEAVAKEGVEDYLAPISRFRETRRIMQVVICRGSAEEFIKNNNTLIGESTAKAMELASTQANYSGYFPEQTFQEFYTGVISPYKQSYAVYAGLNEFKKLQPLDKSGSLPLDSNEIFSSMLKTQYNRPPGEMPRSGNRKIEFMGVAIFNGSKMVGTLNAYETRYLLMVSGKFQRGFFTLEDEQSKGEAIVVDMRLGRRPKISTHFADGIPIINVKLNIEADIGAIQSRIPYEDLDKIEELNQTIEQLIQRGVSDVIRKTQQEYNTDVFGFGKKVARSFFTVTEFEEYNWLKHYKDAKINVEVDANVRRTGIMFKSSPIRNNEDTITSEGD</sequence>
<evidence type="ECO:0000256" key="8">
    <source>
        <dbReference type="SAM" id="MobiDB-lite"/>
    </source>
</evidence>
<feature type="domain" description="Spore germination protein N-terminal" evidence="11">
    <location>
        <begin position="24"/>
        <end position="206"/>
    </location>
</feature>
<evidence type="ECO:0008006" key="14">
    <source>
        <dbReference type="Google" id="ProtNLM"/>
    </source>
</evidence>
<name>A0A6V8SKA4_9CLOT</name>
<evidence type="ECO:0000259" key="11">
    <source>
        <dbReference type="Pfam" id="PF25198"/>
    </source>
</evidence>
<dbReference type="InterPro" id="IPR057336">
    <property type="entry name" value="GerAC_N"/>
</dbReference>
<dbReference type="GO" id="GO:0009847">
    <property type="term" value="P:spore germination"/>
    <property type="evidence" value="ECO:0007669"/>
    <property type="project" value="InterPro"/>
</dbReference>
<keyword evidence="5" id="KW-0472">Membrane</keyword>
<evidence type="ECO:0000256" key="6">
    <source>
        <dbReference type="ARBA" id="ARBA00023139"/>
    </source>
</evidence>
<keyword evidence="13" id="KW-1185">Reference proteome</keyword>
<evidence type="ECO:0000256" key="2">
    <source>
        <dbReference type="ARBA" id="ARBA00007886"/>
    </source>
</evidence>
<comment type="caution">
    <text evidence="12">The sequence shown here is derived from an EMBL/GenBank/DDBJ whole genome shotgun (WGS) entry which is preliminary data.</text>
</comment>
<keyword evidence="4 9" id="KW-0732">Signal</keyword>
<accession>A0A6V8SKA4</accession>
<dbReference type="EMBL" id="BLZR01000001">
    <property type="protein sequence ID" value="GFP77206.1"/>
    <property type="molecule type" value="Genomic_DNA"/>
</dbReference>
<evidence type="ECO:0000256" key="1">
    <source>
        <dbReference type="ARBA" id="ARBA00004635"/>
    </source>
</evidence>
<dbReference type="Pfam" id="PF25198">
    <property type="entry name" value="Spore_GerAC_N"/>
    <property type="match status" value="1"/>
</dbReference>
<evidence type="ECO:0000256" key="4">
    <source>
        <dbReference type="ARBA" id="ARBA00022729"/>
    </source>
</evidence>
<comment type="similarity">
    <text evidence="2">Belongs to the GerABKC lipoprotein family.</text>
</comment>
<dbReference type="InterPro" id="IPR046953">
    <property type="entry name" value="Spore_GerAC-like_C"/>
</dbReference>
<dbReference type="GO" id="GO:0016020">
    <property type="term" value="C:membrane"/>
    <property type="evidence" value="ECO:0007669"/>
    <property type="project" value="UniProtKB-SubCell"/>
</dbReference>
<dbReference type="Pfam" id="PF05504">
    <property type="entry name" value="Spore_GerAC"/>
    <property type="match status" value="1"/>
</dbReference>
<evidence type="ECO:0000259" key="10">
    <source>
        <dbReference type="Pfam" id="PF05504"/>
    </source>
</evidence>
<organism evidence="12 13">
    <name type="scientific">Clostridium fungisolvens</name>
    <dbReference type="NCBI Taxonomy" id="1604897"/>
    <lineage>
        <taxon>Bacteria</taxon>
        <taxon>Bacillati</taxon>
        <taxon>Bacillota</taxon>
        <taxon>Clostridia</taxon>
        <taxon>Eubacteriales</taxon>
        <taxon>Clostridiaceae</taxon>
        <taxon>Clostridium</taxon>
    </lineage>
</organism>
<protein>
    <recommendedName>
        <fullName evidence="14">Ger(X)C family spore germination protein</fullName>
    </recommendedName>
</protein>
<reference evidence="12 13" key="1">
    <citation type="submission" date="2020-07" db="EMBL/GenBank/DDBJ databases">
        <title>A new beta-1,3-glucan-decomposing anaerobic bacterium isolated from anoxic soil subjected to biological soil disinfestation.</title>
        <authorList>
            <person name="Ueki A."/>
            <person name="Tonouchi A."/>
        </authorList>
    </citation>
    <scope>NUCLEOTIDE SEQUENCE [LARGE SCALE GENOMIC DNA]</scope>
    <source>
        <strain evidence="12 13">TW1</strain>
    </source>
</reference>
<evidence type="ECO:0000256" key="3">
    <source>
        <dbReference type="ARBA" id="ARBA00022544"/>
    </source>
</evidence>
<evidence type="ECO:0000256" key="5">
    <source>
        <dbReference type="ARBA" id="ARBA00023136"/>
    </source>
</evidence>
<dbReference type="PANTHER" id="PTHR35789">
    <property type="entry name" value="SPORE GERMINATION PROTEIN B3"/>
    <property type="match status" value="1"/>
</dbReference>